<feature type="transmembrane region" description="Helical" evidence="2">
    <location>
        <begin position="174"/>
        <end position="197"/>
    </location>
</feature>
<protein>
    <submittedName>
        <fullName evidence="3">Uncharacterized protein</fullName>
    </submittedName>
</protein>
<keyword evidence="4" id="KW-1185">Reference proteome</keyword>
<name>A0A4R2JJ13_9PSEU</name>
<dbReference type="AlphaFoldDB" id="A0A4R2JJ13"/>
<feature type="transmembrane region" description="Helical" evidence="2">
    <location>
        <begin position="43"/>
        <end position="68"/>
    </location>
</feature>
<reference evidence="3 4" key="1">
    <citation type="submission" date="2019-03" db="EMBL/GenBank/DDBJ databases">
        <title>Genomic Encyclopedia of Type Strains, Phase IV (KMG-IV): sequencing the most valuable type-strain genomes for metagenomic binning, comparative biology and taxonomic classification.</title>
        <authorList>
            <person name="Goeker M."/>
        </authorList>
    </citation>
    <scope>NUCLEOTIDE SEQUENCE [LARGE SCALE GENOMIC DNA]</scope>
    <source>
        <strain evidence="3 4">DSM 45934</strain>
    </source>
</reference>
<proteinExistence type="predicted"/>
<evidence type="ECO:0000256" key="2">
    <source>
        <dbReference type="SAM" id="Phobius"/>
    </source>
</evidence>
<keyword evidence="2" id="KW-1133">Transmembrane helix</keyword>
<gene>
    <name evidence="3" type="ORF">EV192_109115</name>
</gene>
<dbReference type="Proteomes" id="UP000295680">
    <property type="component" value="Unassembled WGS sequence"/>
</dbReference>
<dbReference type="RefSeq" id="WP_132123131.1">
    <property type="nucleotide sequence ID" value="NZ_SLWS01000009.1"/>
</dbReference>
<keyword evidence="2" id="KW-0472">Membrane</keyword>
<feature type="region of interest" description="Disordered" evidence="1">
    <location>
        <begin position="79"/>
        <end position="101"/>
    </location>
</feature>
<comment type="caution">
    <text evidence="3">The sequence shown here is derived from an EMBL/GenBank/DDBJ whole genome shotgun (WGS) entry which is preliminary data.</text>
</comment>
<dbReference type="EMBL" id="SLWS01000009">
    <property type="protein sequence ID" value="TCO54135.1"/>
    <property type="molecule type" value="Genomic_DNA"/>
</dbReference>
<feature type="transmembrane region" description="Helical" evidence="2">
    <location>
        <begin position="203"/>
        <end position="227"/>
    </location>
</feature>
<organism evidence="3 4">
    <name type="scientific">Actinocrispum wychmicini</name>
    <dbReference type="NCBI Taxonomy" id="1213861"/>
    <lineage>
        <taxon>Bacteria</taxon>
        <taxon>Bacillati</taxon>
        <taxon>Actinomycetota</taxon>
        <taxon>Actinomycetes</taxon>
        <taxon>Pseudonocardiales</taxon>
        <taxon>Pseudonocardiaceae</taxon>
        <taxon>Actinocrispum</taxon>
    </lineage>
</organism>
<sequence>MRDLVFTILGIDKASPAFNEVGASADKAHDKLDAFGSLSIKSLAGVTGGAVAAGAAVGGALAGVTLAFGGMGAAALKNNAPCPDSRTRSPPPGRCSTGYGRWPSRPGSGLSEFFRNISTAAPAAGQALSGLGGIVRDALGFAGTLFAQLATSGAPVLASLRELFAALTSTMSTLAAGALPVLSATASSLITIFTGVLNVVRPLAGVLGPLAGIALSTAGAFKVFSGIGSGSPPQRRR</sequence>
<evidence type="ECO:0000313" key="4">
    <source>
        <dbReference type="Proteomes" id="UP000295680"/>
    </source>
</evidence>
<evidence type="ECO:0000256" key="1">
    <source>
        <dbReference type="SAM" id="MobiDB-lite"/>
    </source>
</evidence>
<keyword evidence="2" id="KW-0812">Transmembrane</keyword>
<evidence type="ECO:0000313" key="3">
    <source>
        <dbReference type="EMBL" id="TCO54135.1"/>
    </source>
</evidence>
<accession>A0A4R2JJ13</accession>